<dbReference type="AlphaFoldDB" id="A0A0P6VLB8"/>
<proteinExistence type="predicted"/>
<dbReference type="GO" id="GO:0008115">
    <property type="term" value="F:sarcosine oxidase activity"/>
    <property type="evidence" value="ECO:0007669"/>
    <property type="project" value="InterPro"/>
</dbReference>
<dbReference type="EMBL" id="LJYW01000001">
    <property type="protein sequence ID" value="KPL51997.1"/>
    <property type="molecule type" value="Genomic_DNA"/>
</dbReference>
<dbReference type="Pfam" id="PF04267">
    <property type="entry name" value="SoxD"/>
    <property type="match status" value="1"/>
</dbReference>
<comment type="caution">
    <text evidence="1">The sequence shown here is derived from an EMBL/GenBank/DDBJ whole genome shotgun (WGS) entry which is preliminary data.</text>
</comment>
<evidence type="ECO:0008006" key="3">
    <source>
        <dbReference type="Google" id="ProtNLM"/>
    </source>
</evidence>
<evidence type="ECO:0000313" key="1">
    <source>
        <dbReference type="EMBL" id="KPL51997.1"/>
    </source>
</evidence>
<dbReference type="InterPro" id="IPR038561">
    <property type="entry name" value="SoxD_sf"/>
</dbReference>
<dbReference type="Proteomes" id="UP000048984">
    <property type="component" value="Unassembled WGS sequence"/>
</dbReference>
<organism evidence="1 2">
    <name type="scientific">Prosthecodimorpha hirschii</name>
    <dbReference type="NCBI Taxonomy" id="665126"/>
    <lineage>
        <taxon>Bacteria</taxon>
        <taxon>Pseudomonadati</taxon>
        <taxon>Pseudomonadota</taxon>
        <taxon>Alphaproteobacteria</taxon>
        <taxon>Hyphomicrobiales</taxon>
        <taxon>Ancalomicrobiaceae</taxon>
        <taxon>Prosthecodimorpha</taxon>
    </lineage>
</organism>
<gene>
    <name evidence="1" type="ORF">ABB55_06955</name>
</gene>
<reference evidence="1 2" key="1">
    <citation type="submission" date="2015-09" db="EMBL/GenBank/DDBJ databases">
        <authorList>
            <person name="Jackson K.R."/>
            <person name="Lunt B.L."/>
            <person name="Fisher J.N.B."/>
            <person name="Gardner A.V."/>
            <person name="Bailey M.E."/>
            <person name="Deus L.M."/>
            <person name="Earl A.S."/>
            <person name="Gibby P.D."/>
            <person name="Hartmann K.A."/>
            <person name="Liu J.E."/>
            <person name="Manci A.M."/>
            <person name="Nielsen D.A."/>
            <person name="Solomon M.B."/>
            <person name="Breakwell D.P."/>
            <person name="Burnett S.H."/>
            <person name="Grose J.H."/>
        </authorList>
    </citation>
    <scope>NUCLEOTIDE SEQUENCE [LARGE SCALE GENOMIC DNA]</scope>
    <source>
        <strain evidence="1 2">16</strain>
    </source>
</reference>
<dbReference type="GO" id="GO:0046653">
    <property type="term" value="P:tetrahydrofolate metabolic process"/>
    <property type="evidence" value="ECO:0007669"/>
    <property type="project" value="InterPro"/>
</dbReference>
<accession>A0A0P6VLB8</accession>
<dbReference type="OrthoDB" id="5420070at2"/>
<keyword evidence="2" id="KW-1185">Reference proteome</keyword>
<dbReference type="STRING" id="665126.ABB55_06955"/>
<protein>
    <recommendedName>
        <fullName evidence="3">Sarcosine oxidase subunit delta</fullName>
    </recommendedName>
</protein>
<dbReference type="RefSeq" id="WP_054358160.1">
    <property type="nucleotide sequence ID" value="NZ_JAPCYQ010000001.1"/>
</dbReference>
<evidence type="ECO:0000313" key="2">
    <source>
        <dbReference type="Proteomes" id="UP000048984"/>
    </source>
</evidence>
<dbReference type="InterPro" id="IPR006279">
    <property type="entry name" value="SoxD"/>
</dbReference>
<name>A0A0P6VLB8_9HYPH</name>
<reference evidence="1 2" key="2">
    <citation type="submission" date="2015-10" db="EMBL/GenBank/DDBJ databases">
        <title>Draft Genome Sequence of Prosthecomicrobium hirschii ATCC 27832.</title>
        <authorList>
            <person name="Daniel J."/>
            <person name="Givan S.A."/>
            <person name="Brun Y.V."/>
            <person name="Brown P.J."/>
        </authorList>
    </citation>
    <scope>NUCLEOTIDE SEQUENCE [LARGE SCALE GENOMIC DNA]</scope>
    <source>
        <strain evidence="1 2">16</strain>
    </source>
</reference>
<sequence length="87" mass="9871">MLLIPCPWCGPRPEGEFVNLGEAVPPRPADPAALADDVWVETLIMRANVRGPHVERWWHQRSCGRIFAIERDTLTHAIRPLDPEARP</sequence>
<dbReference type="Gene3D" id="3.30.2270.10">
    <property type="entry name" value="Folate-binding superfamily"/>
    <property type="match status" value="1"/>
</dbReference>